<keyword evidence="2" id="KW-0396">Initiation factor</keyword>
<evidence type="ECO:0000313" key="2">
    <source>
        <dbReference type="EMBL" id="MDK9558393.1"/>
    </source>
</evidence>
<dbReference type="GO" id="GO:0003743">
    <property type="term" value="F:translation initiation factor activity"/>
    <property type="evidence" value="ECO:0007669"/>
    <property type="project" value="UniProtKB-KW"/>
</dbReference>
<dbReference type="PANTHER" id="PTHR43475">
    <property type="entry name" value="METHYLTHIORIBOSE-1-PHOSPHATE ISOMERASE"/>
    <property type="match status" value="1"/>
</dbReference>
<dbReference type="Gene3D" id="3.40.50.10470">
    <property type="entry name" value="Translation initiation factor eif-2b, domain 2"/>
    <property type="match status" value="1"/>
</dbReference>
<organism evidence="2 3">
    <name type="scientific">Marinobacter albus</name>
    <dbReference type="NCBI Taxonomy" id="3030833"/>
    <lineage>
        <taxon>Bacteria</taxon>
        <taxon>Pseudomonadati</taxon>
        <taxon>Pseudomonadota</taxon>
        <taxon>Gammaproteobacteria</taxon>
        <taxon>Pseudomonadales</taxon>
        <taxon>Marinobacteraceae</taxon>
        <taxon>Marinobacter</taxon>
    </lineage>
</organism>
<dbReference type="SUPFAM" id="SSF100950">
    <property type="entry name" value="NagB/RpiA/CoA transferase-like"/>
    <property type="match status" value="1"/>
</dbReference>
<keyword evidence="3" id="KW-1185">Reference proteome</keyword>
<proteinExistence type="inferred from homology"/>
<reference evidence="2 3" key="1">
    <citation type="submission" date="2023-05" db="EMBL/GenBank/DDBJ databases">
        <title>Marinobacter albus sp. nov., a marine bacterium isolated from sand in a coastal intertidal zone of huludao.</title>
        <authorList>
            <person name="Deng T."/>
        </authorList>
    </citation>
    <scope>NUCLEOTIDE SEQUENCE [LARGE SCALE GENOMIC DNA]</scope>
    <source>
        <strain evidence="2 3">M216</strain>
    </source>
</reference>
<name>A0ABT7HDI6_9GAMM</name>
<evidence type="ECO:0000256" key="1">
    <source>
        <dbReference type="RuleBase" id="RU003814"/>
    </source>
</evidence>
<dbReference type="Proteomes" id="UP001223547">
    <property type="component" value="Unassembled WGS sequence"/>
</dbReference>
<dbReference type="Pfam" id="PF01008">
    <property type="entry name" value="IF-2B"/>
    <property type="match status" value="1"/>
</dbReference>
<dbReference type="RefSeq" id="WP_219867533.1">
    <property type="nucleotide sequence ID" value="NZ_JASSQD010000002.1"/>
</dbReference>
<sequence>MADQPTNPVLSRLKSDCQSGATRLALQTLEDLADYLRTARPGAEERAGLLAELRQARPSMVVIGNAIDRVERALNRNGDEPWNLVESVRREFEATTDRIVENALGQIHDGAVIMTHSASSVLIRLFRRMVDAQIAFSVICTQSSPGQEGHGLASTLNELEVPVTLITDAQMALFMSDADVVMTGCDSWLTDGHFVNKSGTHLLALAAYAHNVPFWVLADTFRDSQDTRESVHLEELPATELNAPEGKWITPRNVYFEPVPEQLITGRISELGVSLCPVELQR</sequence>
<evidence type="ECO:0000313" key="3">
    <source>
        <dbReference type="Proteomes" id="UP001223547"/>
    </source>
</evidence>
<keyword evidence="2" id="KW-0648">Protein biosynthesis</keyword>
<dbReference type="InterPro" id="IPR000649">
    <property type="entry name" value="IF-2B-related"/>
</dbReference>
<accession>A0ABT7HDI6</accession>
<dbReference type="EMBL" id="JASSQD010000002">
    <property type="protein sequence ID" value="MDK9558393.1"/>
    <property type="molecule type" value="Genomic_DNA"/>
</dbReference>
<comment type="caution">
    <text evidence="2">The sequence shown here is derived from an EMBL/GenBank/DDBJ whole genome shotgun (WGS) entry which is preliminary data.</text>
</comment>
<dbReference type="InterPro" id="IPR037171">
    <property type="entry name" value="NagB/RpiA_transferase-like"/>
</dbReference>
<dbReference type="InterPro" id="IPR042529">
    <property type="entry name" value="IF_2B-like_C"/>
</dbReference>
<dbReference type="PANTHER" id="PTHR43475:SF3">
    <property type="entry name" value="TRANSLATION INITIATION FACTOR EIF-2B SUBUNIT FAMILY PROTEIN (AFU_ORTHOLOGUE AFUA_2G14290)"/>
    <property type="match status" value="1"/>
</dbReference>
<comment type="similarity">
    <text evidence="1">Belongs to the eIF-2B alpha/beta/delta subunits family.</text>
</comment>
<protein>
    <submittedName>
        <fullName evidence="2">Initiation factor 2B</fullName>
    </submittedName>
</protein>
<gene>
    <name evidence="2" type="ORF">QQF73_12240</name>
</gene>